<dbReference type="EMBL" id="REGN01007909">
    <property type="protein sequence ID" value="RNA04930.1"/>
    <property type="molecule type" value="Genomic_DNA"/>
</dbReference>
<name>A0A3M7Q0L2_BRAPC</name>
<gene>
    <name evidence="1" type="ORF">BpHYR1_050208</name>
</gene>
<sequence length="63" mass="7428">MFYFREGLKENTKREIVCRKIVKLSEAIPLAIQLESAASCISKVNFVKTNRWFQRFTKTKNCI</sequence>
<evidence type="ECO:0000313" key="1">
    <source>
        <dbReference type="EMBL" id="RNA04930.1"/>
    </source>
</evidence>
<evidence type="ECO:0000313" key="2">
    <source>
        <dbReference type="Proteomes" id="UP000276133"/>
    </source>
</evidence>
<protein>
    <submittedName>
        <fullName evidence="1">Uncharacterized protein</fullName>
    </submittedName>
</protein>
<dbReference type="Proteomes" id="UP000276133">
    <property type="component" value="Unassembled WGS sequence"/>
</dbReference>
<reference evidence="1 2" key="1">
    <citation type="journal article" date="2018" name="Sci. Rep.">
        <title>Genomic signatures of local adaptation to the degree of environmental predictability in rotifers.</title>
        <authorList>
            <person name="Franch-Gras L."/>
            <person name="Hahn C."/>
            <person name="Garcia-Roger E.M."/>
            <person name="Carmona M.J."/>
            <person name="Serra M."/>
            <person name="Gomez A."/>
        </authorList>
    </citation>
    <scope>NUCLEOTIDE SEQUENCE [LARGE SCALE GENOMIC DNA]</scope>
    <source>
        <strain evidence="1">HYR1</strain>
    </source>
</reference>
<organism evidence="1 2">
    <name type="scientific">Brachionus plicatilis</name>
    <name type="common">Marine rotifer</name>
    <name type="synonym">Brachionus muelleri</name>
    <dbReference type="NCBI Taxonomy" id="10195"/>
    <lineage>
        <taxon>Eukaryota</taxon>
        <taxon>Metazoa</taxon>
        <taxon>Spiralia</taxon>
        <taxon>Gnathifera</taxon>
        <taxon>Rotifera</taxon>
        <taxon>Eurotatoria</taxon>
        <taxon>Monogononta</taxon>
        <taxon>Pseudotrocha</taxon>
        <taxon>Ploima</taxon>
        <taxon>Brachionidae</taxon>
        <taxon>Brachionus</taxon>
    </lineage>
</organism>
<accession>A0A3M7Q0L2</accession>
<keyword evidence="2" id="KW-1185">Reference proteome</keyword>
<comment type="caution">
    <text evidence="1">The sequence shown here is derived from an EMBL/GenBank/DDBJ whole genome shotgun (WGS) entry which is preliminary data.</text>
</comment>
<dbReference type="AlphaFoldDB" id="A0A3M7Q0L2"/>
<proteinExistence type="predicted"/>